<keyword evidence="2" id="KW-1185">Reference proteome</keyword>
<proteinExistence type="predicted"/>
<name>A0AAV4UWL9_9ARAC</name>
<gene>
    <name evidence="1" type="ORF">CDAR_479181</name>
</gene>
<dbReference type="Proteomes" id="UP001054837">
    <property type="component" value="Unassembled WGS sequence"/>
</dbReference>
<organism evidence="1 2">
    <name type="scientific">Caerostris darwini</name>
    <dbReference type="NCBI Taxonomy" id="1538125"/>
    <lineage>
        <taxon>Eukaryota</taxon>
        <taxon>Metazoa</taxon>
        <taxon>Ecdysozoa</taxon>
        <taxon>Arthropoda</taxon>
        <taxon>Chelicerata</taxon>
        <taxon>Arachnida</taxon>
        <taxon>Araneae</taxon>
        <taxon>Araneomorphae</taxon>
        <taxon>Entelegynae</taxon>
        <taxon>Araneoidea</taxon>
        <taxon>Araneidae</taxon>
        <taxon>Caerostris</taxon>
    </lineage>
</organism>
<reference evidence="1 2" key="1">
    <citation type="submission" date="2021-06" db="EMBL/GenBank/DDBJ databases">
        <title>Caerostris darwini draft genome.</title>
        <authorList>
            <person name="Kono N."/>
            <person name="Arakawa K."/>
        </authorList>
    </citation>
    <scope>NUCLEOTIDE SEQUENCE [LARGE SCALE GENOMIC DNA]</scope>
</reference>
<dbReference type="EMBL" id="BPLQ01012056">
    <property type="protein sequence ID" value="GIY62169.1"/>
    <property type="molecule type" value="Genomic_DNA"/>
</dbReference>
<protein>
    <submittedName>
        <fullName evidence="1">Uncharacterized protein</fullName>
    </submittedName>
</protein>
<dbReference type="AlphaFoldDB" id="A0AAV4UWL9"/>
<sequence>MDLPHYWSQFVGQVNLSPCDLKDLRGGSRAIYDRVLPPVSCHFCLMGHKARTHCCLPDDCVRLIPLNQSNLSPGKLCHAILLMTN</sequence>
<comment type="caution">
    <text evidence="1">The sequence shown here is derived from an EMBL/GenBank/DDBJ whole genome shotgun (WGS) entry which is preliminary data.</text>
</comment>
<accession>A0AAV4UWL9</accession>
<evidence type="ECO:0000313" key="2">
    <source>
        <dbReference type="Proteomes" id="UP001054837"/>
    </source>
</evidence>
<evidence type="ECO:0000313" key="1">
    <source>
        <dbReference type="EMBL" id="GIY62169.1"/>
    </source>
</evidence>